<dbReference type="Gene3D" id="3.30.930.10">
    <property type="entry name" value="Bira Bifunctional Protein, Domain 2"/>
    <property type="match status" value="1"/>
</dbReference>
<dbReference type="InterPro" id="IPR004143">
    <property type="entry name" value="BPL_LPL_catalytic"/>
</dbReference>
<dbReference type="InterPro" id="IPR045864">
    <property type="entry name" value="aa-tRNA-synth_II/BPL/LPL"/>
</dbReference>
<evidence type="ECO:0000259" key="3">
    <source>
        <dbReference type="PROSITE" id="PS51733"/>
    </source>
</evidence>
<dbReference type="InterPro" id="IPR029062">
    <property type="entry name" value="Class_I_gatase-like"/>
</dbReference>
<protein>
    <submittedName>
        <fullName evidence="4">Biotin-protein ligase</fullName>
    </submittedName>
</protein>
<dbReference type="GO" id="GO:0004077">
    <property type="term" value="F:biotin--[biotin carboxyl-carrier protein] ligase activity"/>
    <property type="evidence" value="ECO:0007669"/>
    <property type="project" value="InterPro"/>
</dbReference>
<feature type="domain" description="BPL/LPL catalytic" evidence="3">
    <location>
        <begin position="379"/>
        <end position="581"/>
    </location>
</feature>
<dbReference type="OrthoDB" id="10250105at2759"/>
<organism evidence="4 5">
    <name type="scientific">Trichoderma asperellum</name>
    <name type="common">Filamentous fungus</name>
    <dbReference type="NCBI Taxonomy" id="101201"/>
    <lineage>
        <taxon>Eukaryota</taxon>
        <taxon>Fungi</taxon>
        <taxon>Dikarya</taxon>
        <taxon>Ascomycota</taxon>
        <taxon>Pezizomycotina</taxon>
        <taxon>Sordariomycetes</taxon>
        <taxon>Hypocreomycetidae</taxon>
        <taxon>Hypocreales</taxon>
        <taxon>Hypocreaceae</taxon>
        <taxon>Trichoderma</taxon>
    </lineage>
</organism>
<reference evidence="4 5" key="1">
    <citation type="submission" date="2020-07" db="EMBL/GenBank/DDBJ databases">
        <title>Trichoderma asperellum IC-1 whole genome shotgun sequence.</title>
        <authorList>
            <person name="Kanamasa S."/>
            <person name="Takahashi H."/>
        </authorList>
    </citation>
    <scope>NUCLEOTIDE SEQUENCE [LARGE SCALE GENOMIC DNA]</scope>
    <source>
        <strain evidence="4 5">IC-1</strain>
    </source>
</reference>
<dbReference type="Pfam" id="PF09825">
    <property type="entry name" value="BPL_N"/>
    <property type="match status" value="1"/>
</dbReference>
<comment type="caution">
    <text evidence="4">The sequence shown here is derived from an EMBL/GenBank/DDBJ whole genome shotgun (WGS) entry which is preliminary data.</text>
</comment>
<dbReference type="PANTHER" id="PTHR12835">
    <property type="entry name" value="BIOTIN PROTEIN LIGASE"/>
    <property type="match status" value="1"/>
</dbReference>
<dbReference type="PROSITE" id="PS51733">
    <property type="entry name" value="BPL_LPL_CATALYTIC"/>
    <property type="match status" value="1"/>
</dbReference>
<evidence type="ECO:0000313" key="5">
    <source>
        <dbReference type="Proteomes" id="UP000517252"/>
    </source>
</evidence>
<evidence type="ECO:0000256" key="1">
    <source>
        <dbReference type="ARBA" id="ARBA00009934"/>
    </source>
</evidence>
<name>A0A6V8QQJ1_TRIAP</name>
<dbReference type="Proteomes" id="UP000517252">
    <property type="component" value="Unassembled WGS sequence"/>
</dbReference>
<dbReference type="NCBIfam" id="TIGR00121">
    <property type="entry name" value="birA_ligase"/>
    <property type="match status" value="1"/>
</dbReference>
<evidence type="ECO:0000313" key="4">
    <source>
        <dbReference type="EMBL" id="GFP54814.1"/>
    </source>
</evidence>
<dbReference type="InterPro" id="IPR019197">
    <property type="entry name" value="Biotin-prot_ligase_N"/>
</dbReference>
<gene>
    <name evidence="4" type="ORF">TASIC1_0004043800</name>
</gene>
<keyword evidence="2 4" id="KW-0436">Ligase</keyword>
<dbReference type="InterPro" id="IPR004408">
    <property type="entry name" value="Biotin_CoA_COase_ligase"/>
</dbReference>
<dbReference type="EMBL" id="BLZH01000004">
    <property type="protein sequence ID" value="GFP54814.1"/>
    <property type="molecule type" value="Genomic_DNA"/>
</dbReference>
<evidence type="ECO:0000256" key="2">
    <source>
        <dbReference type="ARBA" id="ARBA00022598"/>
    </source>
</evidence>
<dbReference type="Pfam" id="PF03099">
    <property type="entry name" value="BPL_LplA_LipB"/>
    <property type="match status" value="1"/>
</dbReference>
<dbReference type="CDD" id="cd16442">
    <property type="entry name" value="BPL"/>
    <property type="match status" value="1"/>
</dbReference>
<dbReference type="PANTHER" id="PTHR12835:SF5">
    <property type="entry name" value="BIOTIN--PROTEIN LIGASE"/>
    <property type="match status" value="1"/>
</dbReference>
<dbReference type="AlphaFoldDB" id="A0A6V8QQJ1"/>
<dbReference type="CDD" id="cd03144">
    <property type="entry name" value="GATase1_ScBLP_like"/>
    <property type="match status" value="1"/>
</dbReference>
<accession>A0A6V8QQJ1</accession>
<dbReference type="SUPFAM" id="SSF55681">
    <property type="entry name" value="Class II aaRS and biotin synthetases"/>
    <property type="match status" value="1"/>
</dbReference>
<proteinExistence type="inferred from homology"/>
<dbReference type="GO" id="GO:0005737">
    <property type="term" value="C:cytoplasm"/>
    <property type="evidence" value="ECO:0007669"/>
    <property type="project" value="TreeGrafter"/>
</dbReference>
<dbReference type="SUPFAM" id="SSF52317">
    <property type="entry name" value="Class I glutamine amidotransferase-like"/>
    <property type="match status" value="1"/>
</dbReference>
<comment type="similarity">
    <text evidence="1">Belongs to the biotin--protein ligase family.</text>
</comment>
<sequence length="662" mass="72675">MAPSRLNILVHTGTGTTAESVRHCMYTLRRLLSPNYAIIPINETAILKEPWAQTCALLVFPGGADLGYCRVFNGEGNRRISEFVRRGGAYLGLCAGGYYGSSRCEFEVGNKSLEVVGNRELGFFPGTCRGGAFKGFEYRSEKGARAATIKVEKQALKDKMPGEFAVYYNGGGVFVDANATAGRKVEVLASYKDDIDVDGGEQKAAVVLCHVGEGKAILSGPHPEFAPANLNPQPEVPGYGELVDRLAADDRSRISFLKACLSELGLEVAQDDYTPPSLSSLHLTAIDSGKVTELLCDLGDAIEKENGNEFIRAEADTFQIVAQNDGVDLSELQNTLPQAETIDDPSLVIKKIIPHENKLPSDDLTPRFSHERFYSSLRQYRKIESGAYQWGDVLLYGDVVTSTNTLLEKNPKINTKLPTGFTFTASTQVAGRGRGTNVWVAPPGSLLFSVIINHPAHLASSRPIVFIQYLAAVAIVEAIRSYDTGYENMPVKLKWPNDIYALDPTKPASPPSYVKIGGILSQCSYFDGSYQVVLGIGINATNPRPTTSLSDLLPPNVSPLHLETLLARILTRLESIYEQFRREGFSQGLETRYYRHWLHTGQSITLEAEGGVKARVVGITRDWGMLRVEETDSEGRGNGKVWSLQSDENSFDYWKGLVRRKT</sequence>
<dbReference type="Gene3D" id="3.40.50.880">
    <property type="match status" value="1"/>
</dbReference>